<accession>A0A699Z8M1</accession>
<name>A0A699Z8M1_HAELA</name>
<protein>
    <submittedName>
        <fullName evidence="2">Uncharacterized protein</fullName>
    </submittedName>
</protein>
<evidence type="ECO:0000313" key="3">
    <source>
        <dbReference type="Proteomes" id="UP000485058"/>
    </source>
</evidence>
<dbReference type="EMBL" id="BLLF01000445">
    <property type="protein sequence ID" value="GFH11882.1"/>
    <property type="molecule type" value="Genomic_DNA"/>
</dbReference>
<evidence type="ECO:0000313" key="2">
    <source>
        <dbReference type="EMBL" id="GFH11882.1"/>
    </source>
</evidence>
<dbReference type="AlphaFoldDB" id="A0A699Z8M1"/>
<sequence length="106" mass="11763">MQVLVIFLESHGKLRLLPDGTRGIALKDEMHGVIHYPLCASCACAINESYRAFFTPKPMLPNLNLVKLVRTSVESCLFSRQSRVSLKPNPTPPPPLKPFDFQSIGA</sequence>
<keyword evidence="3" id="KW-1185">Reference proteome</keyword>
<evidence type="ECO:0000256" key="1">
    <source>
        <dbReference type="SAM" id="MobiDB-lite"/>
    </source>
</evidence>
<feature type="region of interest" description="Disordered" evidence="1">
    <location>
        <begin position="83"/>
        <end position="106"/>
    </location>
</feature>
<organism evidence="2 3">
    <name type="scientific">Haematococcus lacustris</name>
    <name type="common">Green alga</name>
    <name type="synonym">Haematococcus pluvialis</name>
    <dbReference type="NCBI Taxonomy" id="44745"/>
    <lineage>
        <taxon>Eukaryota</taxon>
        <taxon>Viridiplantae</taxon>
        <taxon>Chlorophyta</taxon>
        <taxon>core chlorophytes</taxon>
        <taxon>Chlorophyceae</taxon>
        <taxon>CS clade</taxon>
        <taxon>Chlamydomonadales</taxon>
        <taxon>Haematococcaceae</taxon>
        <taxon>Haematococcus</taxon>
    </lineage>
</organism>
<proteinExistence type="predicted"/>
<comment type="caution">
    <text evidence="2">The sequence shown here is derived from an EMBL/GenBank/DDBJ whole genome shotgun (WGS) entry which is preliminary data.</text>
</comment>
<dbReference type="Proteomes" id="UP000485058">
    <property type="component" value="Unassembled WGS sequence"/>
</dbReference>
<reference evidence="2 3" key="1">
    <citation type="submission" date="2020-02" db="EMBL/GenBank/DDBJ databases">
        <title>Draft genome sequence of Haematococcus lacustris strain NIES-144.</title>
        <authorList>
            <person name="Morimoto D."/>
            <person name="Nakagawa S."/>
            <person name="Yoshida T."/>
            <person name="Sawayama S."/>
        </authorList>
    </citation>
    <scope>NUCLEOTIDE SEQUENCE [LARGE SCALE GENOMIC DNA]</scope>
    <source>
        <strain evidence="2 3">NIES-144</strain>
    </source>
</reference>
<gene>
    <name evidence="2" type="ORF">HaLaN_07460</name>
</gene>